<protein>
    <submittedName>
        <fullName evidence="1">Uncharacterized protein</fullName>
    </submittedName>
</protein>
<accession>A0A8X7NFU8</accession>
<proteinExistence type="predicted"/>
<evidence type="ECO:0000313" key="1">
    <source>
        <dbReference type="EMBL" id="KAF6045465.1"/>
    </source>
</evidence>
<comment type="caution">
    <text evidence="1">The sequence shown here is derived from an EMBL/GenBank/DDBJ whole genome shotgun (WGS) entry which is preliminary data.</text>
</comment>
<dbReference type="AlphaFoldDB" id="A0A8X7NFU8"/>
<dbReference type="EMBL" id="JABWAB010000009">
    <property type="protein sequence ID" value="KAF6045465.1"/>
    <property type="molecule type" value="Genomic_DNA"/>
</dbReference>
<reference evidence="1" key="1">
    <citation type="submission" date="2020-03" db="EMBL/GenBank/DDBJ databases">
        <title>FDA dAtabase for Regulatory Grade micrObial Sequences (FDA-ARGOS): Supporting development and validation of Infectious Disease Dx tests.</title>
        <authorList>
            <person name="Campos J."/>
            <person name="Goldberg B."/>
            <person name="Tallon L."/>
            <person name="Sadzewicz L."/>
            <person name="Vavikolanu K."/>
            <person name="Mehta A."/>
            <person name="Aluvathingal J."/>
            <person name="Nadendla S."/>
            <person name="Nandy P."/>
            <person name="Geyer C."/>
            <person name="Yan Y."/>
            <person name="Sichtig H."/>
        </authorList>
    </citation>
    <scope>NUCLEOTIDE SEQUENCE [LARGE SCALE GENOMIC DNA]</scope>
    <source>
        <strain evidence="1">FDAARGOS_652</strain>
    </source>
</reference>
<gene>
    <name evidence="1" type="ORF">FOB60_005037</name>
</gene>
<dbReference type="OrthoDB" id="3991133at2759"/>
<sequence>MSLKYVLRQNQRGLIFNFPQFNIKSTIEQIQQLPDSKSRLRALYKRFYKLRQFECTPKLYKVDDNPYSIPDITIDDYVALIKRNFRNVDYNLKRQKFLKLPPLCEDQLEQRLFATLTFVFNHTVAKRNFHAEEAIATVEDEKRASIDTTESQIISTLLRMDHDCPWQIKYDYKFQWLDQLDKLQSDKNAKKGKNNGNEVLAYLTYKQFLTTVMRLNESLGLCL</sequence>
<organism evidence="1 2">
    <name type="scientific">Candida parapsilosis</name>
    <name type="common">Yeast</name>
    <dbReference type="NCBI Taxonomy" id="5480"/>
    <lineage>
        <taxon>Eukaryota</taxon>
        <taxon>Fungi</taxon>
        <taxon>Dikarya</taxon>
        <taxon>Ascomycota</taxon>
        <taxon>Saccharomycotina</taxon>
        <taxon>Pichiomycetes</taxon>
        <taxon>Debaryomycetaceae</taxon>
        <taxon>Candida/Lodderomyces clade</taxon>
        <taxon>Candida</taxon>
    </lineage>
</organism>
<name>A0A8X7NFU8_CANPA</name>
<dbReference type="Proteomes" id="UP000590412">
    <property type="component" value="Unassembled WGS sequence"/>
</dbReference>
<evidence type="ECO:0000313" key="2">
    <source>
        <dbReference type="Proteomes" id="UP000590412"/>
    </source>
</evidence>